<reference evidence="1 2" key="1">
    <citation type="submission" date="2021-08" db="EMBL/GenBank/DDBJ databases">
        <title>The genome sequence of Chitinophaga sp. B61.</title>
        <authorList>
            <person name="Zhang X."/>
        </authorList>
    </citation>
    <scope>NUCLEOTIDE SEQUENCE [LARGE SCALE GENOMIC DNA]</scope>
    <source>
        <strain evidence="1 2">B61</strain>
    </source>
</reference>
<organism evidence="1 2">
    <name type="scientific">Chitinophaga rhizophila</name>
    <dbReference type="NCBI Taxonomy" id="2866212"/>
    <lineage>
        <taxon>Bacteria</taxon>
        <taxon>Pseudomonadati</taxon>
        <taxon>Bacteroidota</taxon>
        <taxon>Chitinophagia</taxon>
        <taxon>Chitinophagales</taxon>
        <taxon>Chitinophagaceae</taxon>
        <taxon>Chitinophaga</taxon>
    </lineage>
</organism>
<evidence type="ECO:0000313" key="2">
    <source>
        <dbReference type="Proteomes" id="UP000812961"/>
    </source>
</evidence>
<protein>
    <recommendedName>
        <fullName evidence="3">Outer membrane protein/protective antigen OMA87</fullName>
    </recommendedName>
</protein>
<evidence type="ECO:0000313" key="1">
    <source>
        <dbReference type="EMBL" id="MBW8686919.1"/>
    </source>
</evidence>
<gene>
    <name evidence="1" type="ORF">K1Y79_21465</name>
</gene>
<proteinExistence type="predicted"/>
<comment type="caution">
    <text evidence="1">The sequence shown here is derived from an EMBL/GenBank/DDBJ whole genome shotgun (WGS) entry which is preliminary data.</text>
</comment>
<dbReference type="Proteomes" id="UP000812961">
    <property type="component" value="Unassembled WGS sequence"/>
</dbReference>
<sequence>MICCCLAFEILEAHGHPGRKLPTHTSVVRDTIIPVKPSVPVMPAAEDTIFPTFPVIPVVPIVPTIPGDTVVPGDVILEGDTIPVSKKYSNSWFGRMRVYRDSLRSKQYRDSLIRKVTRQDVPEPPVTDSSIIKSELYFKPYSGKVIRDVYFRRVNVFGPSNIKDTTFSTSMKLVNLANRLHFNTEEWVIRQQLFFRENDTLNPYEMSDNERYLRSRPFIQDARLYIINTGASEDSIDLLVVTKDVFEYGFDLSRLSTSGIRASVSNDNLFGAGQGVRIGGSWSGNDNPPFGSQARYTKNNILGSFIDFSGGYTTLNNFNTLDSGTYEGSYYFAFDRPLYKSGAKWLGGVSFSTNYSINMFNRSDTLYRDYQYNVLDIWGGYNILKQDSRNPGSRRPNVALLVRHFNLLFTKRPTQEQYKLDPLYNNHRYYLAQAVVFRQEFFKTHHFFGFGRTEDIPLGYTASATAGWDTWKGRTRGYVGVEGEKFWVTRGKGIIYGQAGLSTFYQNFVAEDAVIHAKLEYYSRAFRFGRGLLRQFLYFDYLGNLNRYFYRPLNINREVGVWGYRDVPLSGYQRLNLRTETIYYSPLKILGFKFNFFTSIQASQLSFQSNNLLKNPVYTGLGLGVRVKNENLSLNTMRFSANYYPNAAHPMRSFFWEATTTVDFRFNIFSLRAPAFLQFR</sequence>
<dbReference type="RefSeq" id="WP_220252250.1">
    <property type="nucleotide sequence ID" value="NZ_JAICCF010000004.1"/>
</dbReference>
<evidence type="ECO:0008006" key="3">
    <source>
        <dbReference type="Google" id="ProtNLM"/>
    </source>
</evidence>
<dbReference type="EMBL" id="JAICCF010000004">
    <property type="protein sequence ID" value="MBW8686919.1"/>
    <property type="molecule type" value="Genomic_DNA"/>
</dbReference>
<keyword evidence="2" id="KW-1185">Reference proteome</keyword>
<name>A0ABS7GGV1_9BACT</name>
<accession>A0ABS7GGV1</accession>